<evidence type="ECO:0000313" key="8">
    <source>
        <dbReference type="EMBL" id="MCR6095520.1"/>
    </source>
</evidence>
<evidence type="ECO:0000256" key="2">
    <source>
        <dbReference type="ARBA" id="ARBA00022475"/>
    </source>
</evidence>
<dbReference type="PANTHER" id="PTHR36115">
    <property type="entry name" value="PROLINE-RICH ANTIGEN HOMOLOG-RELATED"/>
    <property type="match status" value="1"/>
</dbReference>
<evidence type="ECO:0000256" key="5">
    <source>
        <dbReference type="ARBA" id="ARBA00023136"/>
    </source>
</evidence>
<evidence type="ECO:0000256" key="1">
    <source>
        <dbReference type="ARBA" id="ARBA00004651"/>
    </source>
</evidence>
<proteinExistence type="predicted"/>
<dbReference type="RefSeq" id="WP_257820290.1">
    <property type="nucleotide sequence ID" value="NZ_JABXYM010000001.1"/>
</dbReference>
<reference evidence="8" key="1">
    <citation type="submission" date="2020-06" db="EMBL/GenBank/DDBJ databases">
        <title>Insight into the genomes of haloalkaliphilic bacilli from Kenyan soda lakes.</title>
        <authorList>
            <person name="Mwirichia R."/>
            <person name="Villamizar G.C."/>
            <person name="Poehlein A."/>
            <person name="Mugweru J."/>
            <person name="Kipnyargis A."/>
            <person name="Kiplimo D."/>
            <person name="Orwa P."/>
            <person name="Daniel R."/>
        </authorList>
    </citation>
    <scope>NUCLEOTIDE SEQUENCE</scope>
    <source>
        <strain evidence="8">B1096_S55</strain>
    </source>
</reference>
<comment type="caution">
    <text evidence="8">The sequence shown here is derived from an EMBL/GenBank/DDBJ whole genome shotgun (WGS) entry which is preliminary data.</text>
</comment>
<sequence>MSEDIHNEEPIENQDINSSDTTEEITILYAGFWMRFWAYAVDSIVVWSINGVLFVPLMALTGVANVTWGTIALAAIVVSIVSFVYFSIMTKMLGQTLGKLIFGIKVYSYDKEELTWLDVIFREVVGRYLHQALPILFLLYTIVAFSPEKRGVHDRLGNTFVGLEPRRSKKMIVHHHPTQEPLT</sequence>
<feature type="transmembrane region" description="Helical" evidence="6">
    <location>
        <begin position="128"/>
        <end position="146"/>
    </location>
</feature>
<keyword evidence="9" id="KW-1185">Reference proteome</keyword>
<feature type="transmembrane region" description="Helical" evidence="6">
    <location>
        <begin position="66"/>
        <end position="88"/>
    </location>
</feature>
<keyword evidence="4 6" id="KW-1133">Transmembrane helix</keyword>
<dbReference type="PANTHER" id="PTHR36115:SF9">
    <property type="entry name" value="LMO1584 PROTEIN"/>
    <property type="match status" value="1"/>
</dbReference>
<dbReference type="InterPro" id="IPR010432">
    <property type="entry name" value="RDD"/>
</dbReference>
<feature type="domain" description="RDD" evidence="7">
    <location>
        <begin position="29"/>
        <end position="158"/>
    </location>
</feature>
<evidence type="ECO:0000256" key="6">
    <source>
        <dbReference type="SAM" id="Phobius"/>
    </source>
</evidence>
<dbReference type="GO" id="GO:0005886">
    <property type="term" value="C:plasma membrane"/>
    <property type="evidence" value="ECO:0007669"/>
    <property type="project" value="UniProtKB-SubCell"/>
</dbReference>
<comment type="subcellular location">
    <subcellularLocation>
        <location evidence="1">Cell membrane</location>
        <topology evidence="1">Multi-pass membrane protein</topology>
    </subcellularLocation>
</comment>
<keyword evidence="5 6" id="KW-0472">Membrane</keyword>
<gene>
    <name evidence="8" type="ORF">HXA33_03100</name>
</gene>
<protein>
    <submittedName>
        <fullName evidence="8">RDD family protein</fullName>
    </submittedName>
</protein>
<evidence type="ECO:0000259" key="7">
    <source>
        <dbReference type="Pfam" id="PF06271"/>
    </source>
</evidence>
<dbReference type="AlphaFoldDB" id="A0A9Q4FVA7"/>
<keyword evidence="2" id="KW-1003">Cell membrane</keyword>
<dbReference type="Pfam" id="PF06271">
    <property type="entry name" value="RDD"/>
    <property type="match status" value="1"/>
</dbReference>
<keyword evidence="3 6" id="KW-0812">Transmembrane</keyword>
<organism evidence="8 9">
    <name type="scientific">Salipaludibacillus agaradhaerens</name>
    <name type="common">Bacillus agaradhaerens</name>
    <dbReference type="NCBI Taxonomy" id="76935"/>
    <lineage>
        <taxon>Bacteria</taxon>
        <taxon>Bacillati</taxon>
        <taxon>Bacillota</taxon>
        <taxon>Bacilli</taxon>
        <taxon>Bacillales</taxon>
        <taxon>Bacillaceae</taxon>
    </lineage>
</organism>
<dbReference type="InterPro" id="IPR051791">
    <property type="entry name" value="Pra-immunoreactive"/>
</dbReference>
<evidence type="ECO:0000313" key="9">
    <source>
        <dbReference type="Proteomes" id="UP001057753"/>
    </source>
</evidence>
<evidence type="ECO:0000256" key="4">
    <source>
        <dbReference type="ARBA" id="ARBA00022989"/>
    </source>
</evidence>
<accession>A0A9Q4FVA7</accession>
<name>A0A9Q4FVA7_SALAG</name>
<dbReference type="EMBL" id="JABXYM010000001">
    <property type="protein sequence ID" value="MCR6095520.1"/>
    <property type="molecule type" value="Genomic_DNA"/>
</dbReference>
<evidence type="ECO:0000256" key="3">
    <source>
        <dbReference type="ARBA" id="ARBA00022692"/>
    </source>
</evidence>
<feature type="transmembrane region" description="Helical" evidence="6">
    <location>
        <begin position="36"/>
        <end position="59"/>
    </location>
</feature>
<dbReference type="Proteomes" id="UP001057753">
    <property type="component" value="Unassembled WGS sequence"/>
</dbReference>